<evidence type="ECO:0000313" key="3">
    <source>
        <dbReference type="Proteomes" id="UP001447188"/>
    </source>
</evidence>
<feature type="compositionally biased region" description="Low complexity" evidence="1">
    <location>
        <begin position="50"/>
        <end position="60"/>
    </location>
</feature>
<comment type="caution">
    <text evidence="2">The sequence shown here is derived from an EMBL/GenBank/DDBJ whole genome shotgun (WGS) entry which is preliminary data.</text>
</comment>
<proteinExistence type="predicted"/>
<dbReference type="PANTHER" id="PTHR28230:SF1">
    <property type="entry name" value="MITOCHONDRIAL IMPORT PROTEIN 2"/>
    <property type="match status" value="1"/>
</dbReference>
<dbReference type="InterPro" id="IPR037652">
    <property type="entry name" value="Mim2"/>
</dbReference>
<sequence length="139" mass="14911">MSEHSSFSSDSSGYPTPESSIYITPDASIASLSASLPSIIDIPPATPSHDSALSSISGEGSDSDDDDDGDAEEEWQESLRQLEMLISMVAVPFLGKWIGRRTAYWAWAKFMGWKYPIDVVIANRKALNIAGAVAVSAVL</sequence>
<accession>A0ABR3GSE0</accession>
<dbReference type="Proteomes" id="UP001447188">
    <property type="component" value="Unassembled WGS sequence"/>
</dbReference>
<gene>
    <name evidence="2" type="ORF">Q9L58_002073</name>
</gene>
<protein>
    <submittedName>
        <fullName evidence="2">Uncharacterized protein</fullName>
    </submittedName>
</protein>
<dbReference type="EMBL" id="JBBBZM010000017">
    <property type="protein sequence ID" value="KAL0638842.1"/>
    <property type="molecule type" value="Genomic_DNA"/>
</dbReference>
<keyword evidence="3" id="KW-1185">Reference proteome</keyword>
<feature type="region of interest" description="Disordered" evidence="1">
    <location>
        <begin position="41"/>
        <end position="76"/>
    </location>
</feature>
<name>A0ABR3GSE0_9PEZI</name>
<evidence type="ECO:0000256" key="1">
    <source>
        <dbReference type="SAM" id="MobiDB-lite"/>
    </source>
</evidence>
<dbReference type="PANTHER" id="PTHR28230">
    <property type="entry name" value="CHROMOSOME 1, WHOLE GENOME SHOTGUN SEQUENCE"/>
    <property type="match status" value="1"/>
</dbReference>
<evidence type="ECO:0000313" key="2">
    <source>
        <dbReference type="EMBL" id="KAL0638842.1"/>
    </source>
</evidence>
<dbReference type="Pfam" id="PF19117">
    <property type="entry name" value="Mim2"/>
    <property type="match status" value="1"/>
</dbReference>
<reference evidence="2 3" key="1">
    <citation type="submission" date="2024-02" db="EMBL/GenBank/DDBJ databases">
        <title>Discinaceae phylogenomics.</title>
        <authorList>
            <person name="Dirks A.C."/>
            <person name="James T.Y."/>
        </authorList>
    </citation>
    <scope>NUCLEOTIDE SEQUENCE [LARGE SCALE GENOMIC DNA]</scope>
    <source>
        <strain evidence="2 3">ACD0624</strain>
    </source>
</reference>
<organism evidence="2 3">
    <name type="scientific">Discina gigas</name>
    <dbReference type="NCBI Taxonomy" id="1032678"/>
    <lineage>
        <taxon>Eukaryota</taxon>
        <taxon>Fungi</taxon>
        <taxon>Dikarya</taxon>
        <taxon>Ascomycota</taxon>
        <taxon>Pezizomycotina</taxon>
        <taxon>Pezizomycetes</taxon>
        <taxon>Pezizales</taxon>
        <taxon>Discinaceae</taxon>
        <taxon>Discina</taxon>
    </lineage>
</organism>
<feature type="compositionally biased region" description="Acidic residues" evidence="1">
    <location>
        <begin position="61"/>
        <end position="76"/>
    </location>
</feature>